<evidence type="ECO:0000313" key="5">
    <source>
        <dbReference type="EMBL" id="EJU00579.1"/>
    </source>
</evidence>
<evidence type="ECO:0000256" key="1">
    <source>
        <dbReference type="ARBA" id="ARBA00004141"/>
    </source>
</evidence>
<name>M5FW37_DACPD</name>
<dbReference type="RefSeq" id="XP_040627476.1">
    <property type="nucleotide sequence ID" value="XM_040773055.1"/>
</dbReference>
<evidence type="ECO:0000313" key="6">
    <source>
        <dbReference type="Proteomes" id="UP000030653"/>
    </source>
</evidence>
<reference evidence="5 6" key="1">
    <citation type="journal article" date="2012" name="Science">
        <title>The Paleozoic origin of enzymatic lignin decomposition reconstructed from 31 fungal genomes.</title>
        <authorList>
            <person name="Floudas D."/>
            <person name="Binder M."/>
            <person name="Riley R."/>
            <person name="Barry K."/>
            <person name="Blanchette R.A."/>
            <person name="Henrissat B."/>
            <person name="Martinez A.T."/>
            <person name="Otillar R."/>
            <person name="Spatafora J.W."/>
            <person name="Yadav J.S."/>
            <person name="Aerts A."/>
            <person name="Benoit I."/>
            <person name="Boyd A."/>
            <person name="Carlson A."/>
            <person name="Copeland A."/>
            <person name="Coutinho P.M."/>
            <person name="de Vries R.P."/>
            <person name="Ferreira P."/>
            <person name="Findley K."/>
            <person name="Foster B."/>
            <person name="Gaskell J."/>
            <person name="Glotzer D."/>
            <person name="Gorecki P."/>
            <person name="Heitman J."/>
            <person name="Hesse C."/>
            <person name="Hori C."/>
            <person name="Igarashi K."/>
            <person name="Jurgens J.A."/>
            <person name="Kallen N."/>
            <person name="Kersten P."/>
            <person name="Kohler A."/>
            <person name="Kuees U."/>
            <person name="Kumar T.K.A."/>
            <person name="Kuo A."/>
            <person name="LaButti K."/>
            <person name="Larrondo L.F."/>
            <person name="Lindquist E."/>
            <person name="Ling A."/>
            <person name="Lombard V."/>
            <person name="Lucas S."/>
            <person name="Lundell T."/>
            <person name="Martin R."/>
            <person name="McLaughlin D.J."/>
            <person name="Morgenstern I."/>
            <person name="Morin E."/>
            <person name="Murat C."/>
            <person name="Nagy L.G."/>
            <person name="Nolan M."/>
            <person name="Ohm R.A."/>
            <person name="Patyshakuliyeva A."/>
            <person name="Rokas A."/>
            <person name="Ruiz-Duenas F.J."/>
            <person name="Sabat G."/>
            <person name="Salamov A."/>
            <person name="Samejima M."/>
            <person name="Schmutz J."/>
            <person name="Slot J.C."/>
            <person name="St John F."/>
            <person name="Stenlid J."/>
            <person name="Sun H."/>
            <person name="Sun S."/>
            <person name="Syed K."/>
            <person name="Tsang A."/>
            <person name="Wiebenga A."/>
            <person name="Young D."/>
            <person name="Pisabarro A."/>
            <person name="Eastwood D.C."/>
            <person name="Martin F."/>
            <person name="Cullen D."/>
            <person name="Grigoriev I.V."/>
            <person name="Hibbett D.S."/>
        </authorList>
    </citation>
    <scope>NUCLEOTIDE SEQUENCE [LARGE SCALE GENOMIC DNA]</scope>
    <source>
        <strain evidence="5 6">DJM-731 SS1</strain>
    </source>
</reference>
<proteinExistence type="predicted"/>
<dbReference type="AlphaFoldDB" id="M5FW37"/>
<dbReference type="STRING" id="1858805.M5FW37"/>
<dbReference type="GeneID" id="63688117"/>
<keyword evidence="4" id="KW-0472">Membrane</keyword>
<dbReference type="PANTHER" id="PTHR46283">
    <property type="entry name" value="E3 UBIQUITIN-PROTEIN LIGASE MARCH5"/>
    <property type="match status" value="1"/>
</dbReference>
<evidence type="ECO:0000256" key="3">
    <source>
        <dbReference type="ARBA" id="ARBA00022989"/>
    </source>
</evidence>
<evidence type="ECO:0000256" key="2">
    <source>
        <dbReference type="ARBA" id="ARBA00022692"/>
    </source>
</evidence>
<keyword evidence="2" id="KW-0812">Transmembrane</keyword>
<comment type="subcellular location">
    <subcellularLocation>
        <location evidence="1">Membrane</location>
        <topology evidence="1">Multi-pass membrane protein</topology>
    </subcellularLocation>
</comment>
<keyword evidence="3" id="KW-1133">Transmembrane helix</keyword>
<dbReference type="OrthoDB" id="5817083at2759"/>
<evidence type="ECO:0000256" key="4">
    <source>
        <dbReference type="ARBA" id="ARBA00023136"/>
    </source>
</evidence>
<protein>
    <submittedName>
        <fullName evidence="5">Uncharacterized protein</fullName>
    </submittedName>
</protein>
<organism evidence="5 6">
    <name type="scientific">Dacryopinax primogenitus (strain DJM 731)</name>
    <name type="common">Brown rot fungus</name>
    <dbReference type="NCBI Taxonomy" id="1858805"/>
    <lineage>
        <taxon>Eukaryota</taxon>
        <taxon>Fungi</taxon>
        <taxon>Dikarya</taxon>
        <taxon>Basidiomycota</taxon>
        <taxon>Agaricomycotina</taxon>
        <taxon>Dacrymycetes</taxon>
        <taxon>Dacrymycetales</taxon>
        <taxon>Dacrymycetaceae</taxon>
        <taxon>Dacryopinax</taxon>
    </lineage>
</organism>
<accession>M5FW37</accession>
<dbReference type="Proteomes" id="UP000030653">
    <property type="component" value="Unassembled WGS sequence"/>
</dbReference>
<dbReference type="GO" id="GO:0016020">
    <property type="term" value="C:membrane"/>
    <property type="evidence" value="ECO:0007669"/>
    <property type="project" value="UniProtKB-SubCell"/>
</dbReference>
<keyword evidence="6" id="KW-1185">Reference proteome</keyword>
<gene>
    <name evidence="5" type="ORF">DACRYDRAFT_23018</name>
</gene>
<dbReference type="HOGENOM" id="CLU_1081912_0_0_1"/>
<sequence length="257" mass="28290">MTTQTSRLDPFLLSLPFLASPYLHLAEHPAGSLTSSPLLPSISHAREPISPTFPPSPSLLIALLPLVKFTYSSLRQHMIRLLLAPGHRGRGGALGIADVDAGPEIREEFGLRVQVEDQNGNQQNWARGLVLNGTTVGTFVTYSLSLPIIASLSGRALRWVADYSATLRKFLAIDAHLIPNMYRPAARIGFLGLRAPIGVTDLDPIWWRNAVGLCLFTVTKDAVALFHAWSRREEKRTRRIVSRDFAGLDLQGLDLIV</sequence>
<dbReference type="EMBL" id="JH795866">
    <property type="protein sequence ID" value="EJU00579.1"/>
    <property type="molecule type" value="Genomic_DNA"/>
</dbReference>